<evidence type="ECO:0000313" key="2">
    <source>
        <dbReference type="Proteomes" id="UP000596742"/>
    </source>
</evidence>
<feature type="non-terminal residue" evidence="1">
    <location>
        <position position="1"/>
    </location>
</feature>
<name>A0A8B6DL71_MYTGA</name>
<accession>A0A8B6DL71</accession>
<gene>
    <name evidence="1" type="ORF">MGAL_10B030073</name>
</gene>
<evidence type="ECO:0000313" key="1">
    <source>
        <dbReference type="EMBL" id="VDI20756.1"/>
    </source>
</evidence>
<reference evidence="1" key="1">
    <citation type="submission" date="2018-11" db="EMBL/GenBank/DDBJ databases">
        <authorList>
            <person name="Alioto T."/>
            <person name="Alioto T."/>
        </authorList>
    </citation>
    <scope>NUCLEOTIDE SEQUENCE</scope>
</reference>
<dbReference type="AlphaFoldDB" id="A0A8B6DL71"/>
<sequence length="102" mass="11634">RQMVRLQIIFETENDVEKNIDILNSLKDEINEGLTGIKFIVATKGSIVLNADISLEMIESDELLQSTVVLFLEKILERIKTFATESKEMVLLPIEGLLLMFH</sequence>
<organism evidence="1 2">
    <name type="scientific">Mytilus galloprovincialis</name>
    <name type="common">Mediterranean mussel</name>
    <dbReference type="NCBI Taxonomy" id="29158"/>
    <lineage>
        <taxon>Eukaryota</taxon>
        <taxon>Metazoa</taxon>
        <taxon>Spiralia</taxon>
        <taxon>Lophotrochozoa</taxon>
        <taxon>Mollusca</taxon>
        <taxon>Bivalvia</taxon>
        <taxon>Autobranchia</taxon>
        <taxon>Pteriomorphia</taxon>
        <taxon>Mytilida</taxon>
        <taxon>Mytiloidea</taxon>
        <taxon>Mytilidae</taxon>
        <taxon>Mytilinae</taxon>
        <taxon>Mytilus</taxon>
    </lineage>
</organism>
<dbReference type="EMBL" id="UYJE01003605">
    <property type="protein sequence ID" value="VDI20756.1"/>
    <property type="molecule type" value="Genomic_DNA"/>
</dbReference>
<proteinExistence type="predicted"/>
<dbReference type="Proteomes" id="UP000596742">
    <property type="component" value="Unassembled WGS sequence"/>
</dbReference>
<dbReference type="OrthoDB" id="10528106at2759"/>
<protein>
    <submittedName>
        <fullName evidence="1">Uncharacterized protein</fullName>
    </submittedName>
</protein>
<comment type="caution">
    <text evidence="1">The sequence shown here is derived from an EMBL/GenBank/DDBJ whole genome shotgun (WGS) entry which is preliminary data.</text>
</comment>
<keyword evidence="2" id="KW-1185">Reference proteome</keyword>